<evidence type="ECO:0000256" key="2">
    <source>
        <dbReference type="SAM" id="Phobius"/>
    </source>
</evidence>
<organism evidence="3 4">
    <name type="scientific">Pedobacter rhizosphaerae</name>
    <dbReference type="NCBI Taxonomy" id="390241"/>
    <lineage>
        <taxon>Bacteria</taxon>
        <taxon>Pseudomonadati</taxon>
        <taxon>Bacteroidota</taxon>
        <taxon>Sphingobacteriia</taxon>
        <taxon>Sphingobacteriales</taxon>
        <taxon>Sphingobacteriaceae</taxon>
        <taxon>Pedobacter</taxon>
    </lineage>
</organism>
<gene>
    <name evidence="3" type="ORF">SAMN04488023_12470</name>
</gene>
<evidence type="ECO:0000313" key="3">
    <source>
        <dbReference type="EMBL" id="SES00209.1"/>
    </source>
</evidence>
<dbReference type="EMBL" id="FOGG01000024">
    <property type="protein sequence ID" value="SES00209.1"/>
    <property type="molecule type" value="Genomic_DNA"/>
</dbReference>
<dbReference type="OrthoDB" id="676548at2"/>
<proteinExistence type="predicted"/>
<keyword evidence="4" id="KW-1185">Reference proteome</keyword>
<feature type="transmembrane region" description="Helical" evidence="2">
    <location>
        <begin position="67"/>
        <end position="85"/>
    </location>
</feature>
<evidence type="ECO:0000313" key="4">
    <source>
        <dbReference type="Proteomes" id="UP000199572"/>
    </source>
</evidence>
<feature type="transmembrane region" description="Helical" evidence="2">
    <location>
        <begin position="20"/>
        <end position="41"/>
    </location>
</feature>
<sequence>MEVFKDLFQEIKDRIRNPLFSSFAIAWIFFNWRITVAILFYDNEALKRAGYNTLNNLINAKQDNLKMIFYPLLSALFYVFVFPFIRNGITEFLFARKIENENKILEKNKKASVKLERYVDLLKELEDQQKLVGDIYSEQKKELERSSKLQNELNNEKSTNSDLTTSLTKLRKDLGNISAIASTPLVLSGIWICKRLVNGEFSEKQWAITGSDIYEGDERYRIIDFLYNPSTRQIHITLQFEIRSSMNSPHAYLIDYMTLGSYLLDYNENDKSYSNKDDTFTLTKKD</sequence>
<name>A0A1H9TSZ6_9SPHI</name>
<keyword evidence="2" id="KW-0472">Membrane</keyword>
<protein>
    <submittedName>
        <fullName evidence="3">Uncharacterized protein</fullName>
    </submittedName>
</protein>
<dbReference type="Proteomes" id="UP000199572">
    <property type="component" value="Unassembled WGS sequence"/>
</dbReference>
<keyword evidence="2" id="KW-0812">Transmembrane</keyword>
<keyword evidence="2" id="KW-1133">Transmembrane helix</keyword>
<dbReference type="AlphaFoldDB" id="A0A1H9TSZ6"/>
<reference evidence="3 4" key="1">
    <citation type="submission" date="2016-10" db="EMBL/GenBank/DDBJ databases">
        <authorList>
            <person name="de Groot N.N."/>
        </authorList>
    </citation>
    <scope>NUCLEOTIDE SEQUENCE [LARGE SCALE GENOMIC DNA]</scope>
    <source>
        <strain evidence="3 4">DSM 18610</strain>
    </source>
</reference>
<dbReference type="RefSeq" id="WP_090886570.1">
    <property type="nucleotide sequence ID" value="NZ_FOGG01000024.1"/>
</dbReference>
<keyword evidence="1" id="KW-0175">Coiled coil</keyword>
<accession>A0A1H9TSZ6</accession>
<feature type="coiled-coil region" evidence="1">
    <location>
        <begin position="95"/>
        <end position="156"/>
    </location>
</feature>
<evidence type="ECO:0000256" key="1">
    <source>
        <dbReference type="SAM" id="Coils"/>
    </source>
</evidence>